<feature type="transmembrane region" description="Helical" evidence="8">
    <location>
        <begin position="15"/>
        <end position="35"/>
    </location>
</feature>
<keyword evidence="3" id="KW-0328">Glycosyltransferase</keyword>
<proteinExistence type="inferred from homology"/>
<gene>
    <name evidence="9" type="ORF">OXD698_LOCUS43626</name>
</gene>
<feature type="transmembrane region" description="Helical" evidence="8">
    <location>
        <begin position="132"/>
        <end position="155"/>
    </location>
</feature>
<protein>
    <submittedName>
        <fullName evidence="9">Uncharacterized protein</fullName>
    </submittedName>
</protein>
<dbReference type="InterPro" id="IPR018732">
    <property type="entry name" value="Dpy-19/Dpy-19-like"/>
</dbReference>
<evidence type="ECO:0000256" key="8">
    <source>
        <dbReference type="SAM" id="Phobius"/>
    </source>
</evidence>
<accession>A0A820F1Q1</accession>
<comment type="caution">
    <text evidence="9">The sequence shown here is derived from an EMBL/GenBank/DDBJ whole genome shotgun (WGS) entry which is preliminary data.</text>
</comment>
<evidence type="ECO:0000256" key="7">
    <source>
        <dbReference type="ARBA" id="ARBA00023136"/>
    </source>
</evidence>
<evidence type="ECO:0000256" key="5">
    <source>
        <dbReference type="ARBA" id="ARBA00022692"/>
    </source>
</evidence>
<organism evidence="9 10">
    <name type="scientific">Adineta steineri</name>
    <dbReference type="NCBI Taxonomy" id="433720"/>
    <lineage>
        <taxon>Eukaryota</taxon>
        <taxon>Metazoa</taxon>
        <taxon>Spiralia</taxon>
        <taxon>Gnathifera</taxon>
        <taxon>Rotifera</taxon>
        <taxon>Eurotatoria</taxon>
        <taxon>Bdelloidea</taxon>
        <taxon>Adinetida</taxon>
        <taxon>Adinetidae</taxon>
        <taxon>Adineta</taxon>
    </lineage>
</organism>
<evidence type="ECO:0000256" key="1">
    <source>
        <dbReference type="ARBA" id="ARBA00004141"/>
    </source>
</evidence>
<dbReference type="GO" id="GO:0000030">
    <property type="term" value="F:mannosyltransferase activity"/>
    <property type="evidence" value="ECO:0007669"/>
    <property type="project" value="TreeGrafter"/>
</dbReference>
<evidence type="ECO:0000256" key="6">
    <source>
        <dbReference type="ARBA" id="ARBA00022989"/>
    </source>
</evidence>
<dbReference type="GO" id="GO:0005637">
    <property type="term" value="C:nuclear inner membrane"/>
    <property type="evidence" value="ECO:0007669"/>
    <property type="project" value="TreeGrafter"/>
</dbReference>
<evidence type="ECO:0000256" key="4">
    <source>
        <dbReference type="ARBA" id="ARBA00022679"/>
    </source>
</evidence>
<sequence>MSPVSSCEGHKEPTYFYVTSVFILYGSLLGGLFLFGTYLSKSILGGILTTLAYIYNHGEATRVMWTPPLRESFSFPFHILQLFIVTYVLQQQQTLMNTDVLKSLLKYIKKTDAPISIELQQNIISRKRKIQLVLLLSGSTVLYMLPWQFAQFTLATQLLSLGLLFILDLLPFPQFFFIVCTQILSLIISTILMFGNRMLLTSLFSTVL</sequence>
<reference evidence="9" key="1">
    <citation type="submission" date="2021-02" db="EMBL/GenBank/DDBJ databases">
        <authorList>
            <person name="Nowell W R."/>
        </authorList>
    </citation>
    <scope>NUCLEOTIDE SEQUENCE</scope>
</reference>
<comment type="similarity">
    <text evidence="2">Belongs to the dpy-19 family.</text>
</comment>
<dbReference type="PANTHER" id="PTHR31488:SF1">
    <property type="entry name" value="C-MANNOSYLTRANSFERASE DPY19L1"/>
    <property type="match status" value="1"/>
</dbReference>
<keyword evidence="6 8" id="KW-1133">Transmembrane helix</keyword>
<comment type="subcellular location">
    <subcellularLocation>
        <location evidence="1">Membrane</location>
        <topology evidence="1">Multi-pass membrane protein</topology>
    </subcellularLocation>
</comment>
<dbReference type="EMBL" id="CAJOAZ010012590">
    <property type="protein sequence ID" value="CAF4254612.1"/>
    <property type="molecule type" value="Genomic_DNA"/>
</dbReference>
<keyword evidence="5 8" id="KW-0812">Transmembrane</keyword>
<dbReference type="AlphaFoldDB" id="A0A820F1Q1"/>
<dbReference type="Proteomes" id="UP000663844">
    <property type="component" value="Unassembled WGS sequence"/>
</dbReference>
<evidence type="ECO:0000313" key="10">
    <source>
        <dbReference type="Proteomes" id="UP000663844"/>
    </source>
</evidence>
<dbReference type="Pfam" id="PF10034">
    <property type="entry name" value="Dpy19"/>
    <property type="match status" value="1"/>
</dbReference>
<name>A0A820F1Q1_9BILA</name>
<evidence type="ECO:0000256" key="3">
    <source>
        <dbReference type="ARBA" id="ARBA00022676"/>
    </source>
</evidence>
<feature type="non-terminal residue" evidence="9">
    <location>
        <position position="1"/>
    </location>
</feature>
<evidence type="ECO:0000313" key="9">
    <source>
        <dbReference type="EMBL" id="CAF4254612.1"/>
    </source>
</evidence>
<dbReference type="PANTHER" id="PTHR31488">
    <property type="entry name" value="DPY-19-LIKE 1, LIKE (H. SAPIENS)"/>
    <property type="match status" value="1"/>
</dbReference>
<feature type="transmembrane region" description="Helical" evidence="8">
    <location>
        <begin position="175"/>
        <end position="195"/>
    </location>
</feature>
<keyword evidence="4" id="KW-0808">Transferase</keyword>
<keyword evidence="7 8" id="KW-0472">Membrane</keyword>
<evidence type="ECO:0000256" key="2">
    <source>
        <dbReference type="ARBA" id="ARBA00008744"/>
    </source>
</evidence>